<dbReference type="EMBL" id="GL870948">
    <property type="protein sequence ID" value="EGC40018.1"/>
    <property type="molecule type" value="Genomic_DNA"/>
</dbReference>
<dbReference type="FunCoup" id="F0Z7W9">
    <property type="interactions" value="502"/>
</dbReference>
<evidence type="ECO:0000256" key="1">
    <source>
        <dbReference type="SAM" id="MobiDB-lite"/>
    </source>
</evidence>
<dbReference type="GO" id="GO:0030427">
    <property type="term" value="C:site of polarized growth"/>
    <property type="evidence" value="ECO:0000318"/>
    <property type="project" value="GO_Central"/>
</dbReference>
<evidence type="ECO:0000313" key="2">
    <source>
        <dbReference type="EMBL" id="EGC40018.1"/>
    </source>
</evidence>
<keyword evidence="3" id="KW-1185">Reference proteome</keyword>
<dbReference type="Proteomes" id="UP000001064">
    <property type="component" value="Unassembled WGS sequence"/>
</dbReference>
<feature type="region of interest" description="Disordered" evidence="1">
    <location>
        <begin position="162"/>
        <end position="246"/>
    </location>
</feature>
<feature type="region of interest" description="Disordered" evidence="1">
    <location>
        <begin position="2082"/>
        <end position="2144"/>
    </location>
</feature>
<evidence type="ECO:0000313" key="3">
    <source>
        <dbReference type="Proteomes" id="UP000001064"/>
    </source>
</evidence>
<dbReference type="eggNOG" id="ENOG502RCWH">
    <property type="taxonomic scope" value="Eukaryota"/>
</dbReference>
<dbReference type="InParanoid" id="F0Z7W9"/>
<feature type="compositionally biased region" description="Basic and acidic residues" evidence="1">
    <location>
        <begin position="1418"/>
        <end position="1428"/>
    </location>
</feature>
<dbReference type="InterPro" id="IPR039867">
    <property type="entry name" value="Furry/Tao3/Mor2"/>
</dbReference>
<feature type="compositionally biased region" description="Polar residues" evidence="1">
    <location>
        <begin position="2097"/>
        <end position="2107"/>
    </location>
</feature>
<gene>
    <name evidence="2" type="ORF">DICPUDRAFT_147196</name>
</gene>
<dbReference type="VEuPathDB" id="AmoebaDB:DICPUDRAFT_147196"/>
<dbReference type="STRING" id="5786.F0Z7W9"/>
<organism evidence="2 3">
    <name type="scientific">Dictyostelium purpureum</name>
    <name type="common">Slime mold</name>
    <dbReference type="NCBI Taxonomy" id="5786"/>
    <lineage>
        <taxon>Eukaryota</taxon>
        <taxon>Amoebozoa</taxon>
        <taxon>Evosea</taxon>
        <taxon>Eumycetozoa</taxon>
        <taxon>Dictyostelia</taxon>
        <taxon>Dictyosteliales</taxon>
        <taxon>Dictyosteliaceae</taxon>
        <taxon>Dictyostelium</taxon>
    </lineage>
</organism>
<dbReference type="GeneID" id="10509389"/>
<protein>
    <submittedName>
        <fullName evidence="2">Uncharacterized protein</fullName>
    </submittedName>
</protein>
<feature type="region of interest" description="Disordered" evidence="1">
    <location>
        <begin position="1412"/>
        <end position="1447"/>
    </location>
</feature>
<dbReference type="KEGG" id="dpp:DICPUDRAFT_147196"/>
<dbReference type="GO" id="GO:0005938">
    <property type="term" value="C:cell cortex"/>
    <property type="evidence" value="ECO:0000318"/>
    <property type="project" value="GO_Central"/>
</dbReference>
<dbReference type="GO" id="GO:0000902">
    <property type="term" value="P:cell morphogenesis"/>
    <property type="evidence" value="ECO:0000318"/>
    <property type="project" value="GO_Central"/>
</dbReference>
<feature type="compositionally biased region" description="Polar residues" evidence="1">
    <location>
        <begin position="162"/>
        <end position="192"/>
    </location>
</feature>
<dbReference type="PANTHER" id="PTHR12295:SF32">
    <property type="entry name" value="NON-SPECIFIC SERINE_THREONINE PROTEIN KINASE"/>
    <property type="match status" value="1"/>
</dbReference>
<feature type="compositionally biased region" description="Low complexity" evidence="1">
    <location>
        <begin position="193"/>
        <end position="218"/>
    </location>
</feature>
<feature type="compositionally biased region" description="Pro residues" evidence="1">
    <location>
        <begin position="2108"/>
        <end position="2119"/>
    </location>
</feature>
<sequence>MDSDTISNASIGSRISVRSNTLFSGDLNQQAISQNVQREIYKQLELLLLKKKAGENKVIIRQGLLVTIPQVEKVSQLSSTQVSHSLEVLSNVLVQISKQSLHNVIEVLIKMCDPYLDDLNIANQLKKVELPSFKEEFIESDCEISIPLLNISNGTVNTTPIPTANPLNLSSGTINNSREGLTSSNGAEQSTQSLSPQPLLEKQLSSSSLNSLTSASALIPPPPGSQEESAMSNSGSHFQDIGFNSNNSNNSNSTNFNFSKNINEFQQITEDTPLYHLLNTIYMVLASHQPNKYSKMIEKDSQLATIPSKVITFLFGLLQHTFTPAIRYKSASCLQVISMASLESVTLFYINKLQSGKSDDFYREFSTYQKSAKYLEFGFHRDGQIEATSQYFAKILIEMEKVSRAVFIQSMCYTLIHAYPKMFNSNTIYQNVPEPFWPITQKIYDLILKWTKKSKLKPICIRTLFAMVGSSPEFFIGKGGDLLALWSSSFKETSSKNTRKSYLESLIQFFNNVKSLFQSESKANFYQSQVDTILPVILPKKSTPTPTESLLILEVLIAMGRFSLGIVVNKYLLSIISVPNGKSNNEFSLESKSIVFKMLYRLNLEFPEQIRYYDRTLWSVLDSLFNHYDGEATPMKYLILLFPSFVSHENLKEIADKITKWTWHQELDIATMSTLGLTKYLSNQPHTTFPSILLQMLTYITNYYGELSGLCKVVKNMCMIMQEFINLHYLPNNERKMSASTGIDQTTWKNLRDTCEGVSLYLLSSMITPLWSELFNFISLTGHEIFREIDASLKCSYLADYLPLSSCQSLIPQQQLSNITQLIPTLNQDLINFLIIHKGDLQNAVSFSWARLRKRWAPKQNPSWKNNLAFLLLSLRLNVEKPELSSVEDQLLTEVLTCYFQEREGKTNEELCQLISDLSFYLHPSCYDTVFRFIEQERGRDIKRKKKEVFYTQDHVITYVSQLVEKLSVQEYDHTPSIRVALREMTYFWISNNQIFKDISLPVKNNASRLFKNFLLLDSKSTIPKGEISLNKASYTKLIFQCLQILTENCLREELLNEMELNIHQSIYTLISEACLTDFKKDIIPYLQKSFNMGPHIYQSVSENLAIFLRRSPKHLNEYIEKSFDNEDHPIGSLLFLRALVLNFSSEYYLKWNHNCPPERLALLCLFHMVSNDEKARLLSIQLSNDLAMREPNSEELTSLQAHFQVVFSNNLPLHIYLRSTLLYSNSMSLKYPWVTPGLFEECEYFFKLLPFNHKQTMLTLLAPWTRNFWWVLTVKEGLSNKSAFLLLEALFSLTIQAKKSSLANLSSIEVLWGELIGSADQHGNEETFQITQYVIDFLKEKYHMIQESEASFEYSLADSRDSAKMIMSFISRRSTNHWSLVMNYMIKSLRFYEPLPSSPVDFSVDSIKSGGIKSKPTNHEELEKKQQLDQQQQLDEADESQETENPIKFNKLSSIQSEEAVLAFFDDLSFEFQYQDIITIPNLIPLLLSNILFVYGPGNISPSIDSKKILNNILLSLIIQQTSISKETKDQCKQLIESDWSRWREKEKNSLISVLKIGLGDSILEIWEKMSLLFSVRPSPVSICLAALDWYGGIRFALGSKKDGMDGLLGLSCGLWSATLNGEMDVVYKILLLLTAIVSDNSKSNQLTDTSYAIIIRLASILLHTSHLQQFNGVLILLYKTMQSLESTGNTALHSKMTEEMIDILCAGLKPEEVVNRGIGHPHTSILTLWFAKETNRFLENTKKVKPSPSICCALMLAASVMVTMSPEDPNTKDFVEYLFEAPISTPVSKMLPLLYSHYHYSVSKTPGSSPLPPNATKDLASALCLEFIEQFPDSNDLISNLISTVNDMAKSLVEVGGKEEDTSFLLFFINELLSKYASLNSSVTNIQSHVLVDYTQLMIDLSQRSTCAATREEAQKSIPFILQNIPPGSLLGSFDFLKPYNKNGIESSYYGTFGLHTDQDIINNVYTSLYLINTYLYAVPSSTSTELNPKMKKIIDSNYTNGGKSSVSTSTKSFKVSKQFSSKQLFDSFTFSFKKKATIPKPSQILHSISISSGNDFVDPLLKRSNSTLVPIVTPPSPVLSGSGSSIFKKPLPTMNKNLSEQRLQTPPPRPSTPPPSVSNLSPVKAAPPAIPPKRQKPLQNT</sequence>
<dbReference type="RefSeq" id="XP_003283521.1">
    <property type="nucleotide sequence ID" value="XM_003283473.1"/>
</dbReference>
<name>F0Z7W9_DICPU</name>
<dbReference type="PANTHER" id="PTHR12295">
    <property type="entry name" value="FURRY-RELATED"/>
    <property type="match status" value="1"/>
</dbReference>
<feature type="compositionally biased region" description="Polar residues" evidence="1">
    <location>
        <begin position="226"/>
        <end position="237"/>
    </location>
</feature>
<reference evidence="3" key="1">
    <citation type="journal article" date="2011" name="Genome Biol.">
        <title>Comparative genomics of the social amoebae Dictyostelium discoideum and Dictyostelium purpureum.</title>
        <authorList>
            <consortium name="US DOE Joint Genome Institute (JGI-PGF)"/>
            <person name="Sucgang R."/>
            <person name="Kuo A."/>
            <person name="Tian X."/>
            <person name="Salerno W."/>
            <person name="Parikh A."/>
            <person name="Feasley C.L."/>
            <person name="Dalin E."/>
            <person name="Tu H."/>
            <person name="Huang E."/>
            <person name="Barry K."/>
            <person name="Lindquist E."/>
            <person name="Shapiro H."/>
            <person name="Bruce D."/>
            <person name="Schmutz J."/>
            <person name="Salamov A."/>
            <person name="Fey P."/>
            <person name="Gaudet P."/>
            <person name="Anjard C."/>
            <person name="Babu M.M."/>
            <person name="Basu S."/>
            <person name="Bushmanova Y."/>
            <person name="van der Wel H."/>
            <person name="Katoh-Kurasawa M."/>
            <person name="Dinh C."/>
            <person name="Coutinho P.M."/>
            <person name="Saito T."/>
            <person name="Elias M."/>
            <person name="Schaap P."/>
            <person name="Kay R.R."/>
            <person name="Henrissat B."/>
            <person name="Eichinger L."/>
            <person name="Rivero F."/>
            <person name="Putnam N.H."/>
            <person name="West C.M."/>
            <person name="Loomis W.F."/>
            <person name="Chisholm R.L."/>
            <person name="Shaulsky G."/>
            <person name="Strassmann J.E."/>
            <person name="Queller D.C."/>
            <person name="Kuspa A."/>
            <person name="Grigoriev I.V."/>
        </authorList>
    </citation>
    <scope>NUCLEOTIDE SEQUENCE [LARGE SCALE GENOMIC DNA]</scope>
    <source>
        <strain evidence="3">QSDP1</strain>
    </source>
</reference>
<proteinExistence type="predicted"/>
<accession>F0Z7W9</accession>
<dbReference type="OMA" id="APWTRNF"/>
<dbReference type="OrthoDB" id="18116at2759"/>